<reference evidence="2" key="1">
    <citation type="submission" date="2016-10" db="EMBL/GenBank/DDBJ databases">
        <authorList>
            <person name="Varghese N."/>
            <person name="Submissions S."/>
        </authorList>
    </citation>
    <scope>NUCLEOTIDE SEQUENCE [LARGE SCALE GENOMIC DNA]</scope>
    <source>
        <strain evidence="2">BL47</strain>
    </source>
</reference>
<dbReference type="RefSeq" id="WP_143012264.1">
    <property type="nucleotide sequence ID" value="NZ_FNHS01000009.1"/>
</dbReference>
<protein>
    <submittedName>
        <fullName evidence="1">Uncharacterized protein</fullName>
    </submittedName>
</protein>
<gene>
    <name evidence="1" type="ORF">SAMN05216360_10940</name>
</gene>
<keyword evidence="2" id="KW-1185">Reference proteome</keyword>
<evidence type="ECO:0000313" key="2">
    <source>
        <dbReference type="Proteomes" id="UP000198704"/>
    </source>
</evidence>
<dbReference type="AlphaFoldDB" id="A0A1H0C6K4"/>
<accession>A0A1H0C6K4</accession>
<name>A0A1H0C6K4_9HYPH</name>
<sequence>MSTTRQKTEPSELLGQIARVLGVPAEVFFQHAAPASTDGDTSSNRTATLLALIRSHLDGLGQGERRRFGEAVAEMINPADVAR</sequence>
<organism evidence="1 2">
    <name type="scientific">Methylobacterium phyllostachyos</name>
    <dbReference type="NCBI Taxonomy" id="582672"/>
    <lineage>
        <taxon>Bacteria</taxon>
        <taxon>Pseudomonadati</taxon>
        <taxon>Pseudomonadota</taxon>
        <taxon>Alphaproteobacteria</taxon>
        <taxon>Hyphomicrobiales</taxon>
        <taxon>Methylobacteriaceae</taxon>
        <taxon>Methylobacterium</taxon>
    </lineage>
</organism>
<dbReference type="Proteomes" id="UP000198704">
    <property type="component" value="Unassembled WGS sequence"/>
</dbReference>
<evidence type="ECO:0000313" key="1">
    <source>
        <dbReference type="EMBL" id="SDN53467.1"/>
    </source>
</evidence>
<dbReference type="EMBL" id="FNHS01000009">
    <property type="protein sequence ID" value="SDN53467.1"/>
    <property type="molecule type" value="Genomic_DNA"/>
</dbReference>
<proteinExistence type="predicted"/>